<gene>
    <name evidence="3" type="ORF">GCM10009550_23930</name>
</gene>
<dbReference type="Pfam" id="PF11790">
    <property type="entry name" value="Glyco_hydro_cc"/>
    <property type="match status" value="1"/>
</dbReference>
<reference evidence="3 4" key="1">
    <citation type="journal article" date="2019" name="Int. J. Syst. Evol. Microbiol.">
        <title>The Global Catalogue of Microorganisms (GCM) 10K type strain sequencing project: providing services to taxonomists for standard genome sequencing and annotation.</title>
        <authorList>
            <consortium name="The Broad Institute Genomics Platform"/>
            <consortium name="The Broad Institute Genome Sequencing Center for Infectious Disease"/>
            <person name="Wu L."/>
            <person name="Ma J."/>
        </authorList>
    </citation>
    <scope>NUCLEOTIDE SEQUENCE [LARGE SCALE GENOMIC DNA]</scope>
    <source>
        <strain evidence="3 4">JCM 10696</strain>
    </source>
</reference>
<proteinExistence type="predicted"/>
<dbReference type="Proteomes" id="UP001500665">
    <property type="component" value="Unassembled WGS sequence"/>
</dbReference>
<comment type="caution">
    <text evidence="3">The sequence shown here is derived from an EMBL/GenBank/DDBJ whole genome shotgun (WGS) entry which is preliminary data.</text>
</comment>
<dbReference type="InterPro" id="IPR053183">
    <property type="entry name" value="ASL1"/>
</dbReference>
<evidence type="ECO:0000256" key="1">
    <source>
        <dbReference type="SAM" id="MobiDB-lite"/>
    </source>
</evidence>
<evidence type="ECO:0000259" key="2">
    <source>
        <dbReference type="Pfam" id="PF11790"/>
    </source>
</evidence>
<dbReference type="PANTHER" id="PTHR34154:SF3">
    <property type="entry name" value="ALKALI-SENSITIVE LINKAGE PROTEIN 1"/>
    <property type="match status" value="1"/>
</dbReference>
<name>A0ABN1QVD0_9ACTN</name>
<sequence length="367" mass="40034">MRVPSARTKRRSLETAAVGLIAASLTGAAGYALVDRGDSRPVSGVSPQPVAQSGREQRGEEVPQASRKEGAPQETARPPASAAPGRTTAADGSSPAAQRVPQLSDKRAAGENGSGDRVARRKSCLKGVATWAFPKSKASIKNSRACWFYSWGPDRSGIAAPKGAEFVPMIHRAATIGDVAKVKGRGHRYLLGFNEPDLGDQANMSVEQALDLWPRLMGTGLVLGSPSVANMGDVPGSWLDRFMKGAKKRKLRVDFIALHWYGQDFQTGPAVRNLRDYLRRVHKRYKKPIWLTEFALTDFRQGAPRYPSQAQQAKFLRQAVKMLRKEPYLKRYAWFALPTDRSGTGLYNANGSPTPAGRAFRAAPVHK</sequence>
<dbReference type="RefSeq" id="WP_344239866.1">
    <property type="nucleotide sequence ID" value="NZ_BAAAHH010000007.1"/>
</dbReference>
<dbReference type="InterPro" id="IPR017853">
    <property type="entry name" value="GH"/>
</dbReference>
<feature type="region of interest" description="Disordered" evidence="1">
    <location>
        <begin position="35"/>
        <end position="120"/>
    </location>
</feature>
<dbReference type="Gene3D" id="3.20.20.80">
    <property type="entry name" value="Glycosidases"/>
    <property type="match status" value="1"/>
</dbReference>
<dbReference type="PANTHER" id="PTHR34154">
    <property type="entry name" value="ALKALI-SENSITIVE LINKAGE PROTEIN 1"/>
    <property type="match status" value="1"/>
</dbReference>
<protein>
    <recommendedName>
        <fullName evidence="2">Asl1-like glycosyl hydrolase catalytic domain-containing protein</fullName>
    </recommendedName>
</protein>
<evidence type="ECO:0000313" key="3">
    <source>
        <dbReference type="EMBL" id="GAA0947969.1"/>
    </source>
</evidence>
<evidence type="ECO:0000313" key="4">
    <source>
        <dbReference type="Proteomes" id="UP001500665"/>
    </source>
</evidence>
<dbReference type="SUPFAM" id="SSF51445">
    <property type="entry name" value="(Trans)glycosidases"/>
    <property type="match status" value="1"/>
</dbReference>
<organism evidence="3 4">
    <name type="scientific">Actinocorallia libanotica</name>
    <dbReference type="NCBI Taxonomy" id="46162"/>
    <lineage>
        <taxon>Bacteria</taxon>
        <taxon>Bacillati</taxon>
        <taxon>Actinomycetota</taxon>
        <taxon>Actinomycetes</taxon>
        <taxon>Streptosporangiales</taxon>
        <taxon>Thermomonosporaceae</taxon>
        <taxon>Actinocorallia</taxon>
    </lineage>
</organism>
<keyword evidence="4" id="KW-1185">Reference proteome</keyword>
<dbReference type="EMBL" id="BAAAHH010000007">
    <property type="protein sequence ID" value="GAA0947969.1"/>
    <property type="molecule type" value="Genomic_DNA"/>
</dbReference>
<feature type="domain" description="Asl1-like glycosyl hydrolase catalytic" evidence="2">
    <location>
        <begin position="134"/>
        <end position="360"/>
    </location>
</feature>
<accession>A0ABN1QVD0</accession>
<dbReference type="InterPro" id="IPR024655">
    <property type="entry name" value="Asl1_glyco_hydro_catalytic"/>
</dbReference>
<feature type="region of interest" description="Disordered" evidence="1">
    <location>
        <begin position="346"/>
        <end position="367"/>
    </location>
</feature>
<feature type="compositionally biased region" description="Basic and acidic residues" evidence="1">
    <location>
        <begin position="55"/>
        <end position="71"/>
    </location>
</feature>